<sequence length="24" mass="2533">MGVVPVDDPAGLRIQATPEAQRLV</sequence>
<dbReference type="EMBL" id="UINC01024554">
    <property type="protein sequence ID" value="SVA98403.1"/>
    <property type="molecule type" value="Genomic_DNA"/>
</dbReference>
<name>A0A382ABT7_9ZZZZ</name>
<proteinExistence type="predicted"/>
<organism evidence="1">
    <name type="scientific">marine metagenome</name>
    <dbReference type="NCBI Taxonomy" id="408172"/>
    <lineage>
        <taxon>unclassified sequences</taxon>
        <taxon>metagenomes</taxon>
        <taxon>ecological metagenomes</taxon>
    </lineage>
</organism>
<accession>A0A382ABT7</accession>
<reference evidence="1" key="1">
    <citation type="submission" date="2018-05" db="EMBL/GenBank/DDBJ databases">
        <authorList>
            <person name="Lanie J.A."/>
            <person name="Ng W.-L."/>
            <person name="Kazmierczak K.M."/>
            <person name="Andrzejewski T.M."/>
            <person name="Davidsen T.M."/>
            <person name="Wayne K.J."/>
            <person name="Tettelin H."/>
            <person name="Glass J.I."/>
            <person name="Rusch D."/>
            <person name="Podicherti R."/>
            <person name="Tsui H.-C.T."/>
            <person name="Winkler M.E."/>
        </authorList>
    </citation>
    <scope>NUCLEOTIDE SEQUENCE</scope>
</reference>
<dbReference type="AlphaFoldDB" id="A0A382ABT7"/>
<evidence type="ECO:0000313" key="1">
    <source>
        <dbReference type="EMBL" id="SVA98403.1"/>
    </source>
</evidence>
<gene>
    <name evidence="1" type="ORF">METZ01_LOCUS151257</name>
</gene>
<protein>
    <submittedName>
        <fullName evidence="1">Uncharacterized protein</fullName>
    </submittedName>
</protein>